<proteinExistence type="predicted"/>
<organism evidence="2 3">
    <name type="scientific">Mycolicibacterium lutetiense</name>
    <dbReference type="NCBI Taxonomy" id="1641992"/>
    <lineage>
        <taxon>Bacteria</taxon>
        <taxon>Bacillati</taxon>
        <taxon>Actinomycetota</taxon>
        <taxon>Actinomycetes</taxon>
        <taxon>Mycobacteriales</taxon>
        <taxon>Mycobacteriaceae</taxon>
        <taxon>Mycolicibacterium</taxon>
    </lineage>
</organism>
<dbReference type="RefSeq" id="WP_209923889.1">
    <property type="nucleotide sequence ID" value="NZ_JAGIOP010000003.1"/>
</dbReference>
<evidence type="ECO:0000256" key="1">
    <source>
        <dbReference type="SAM" id="MobiDB-lite"/>
    </source>
</evidence>
<name>A0ABS5A471_9MYCO</name>
<feature type="compositionally biased region" description="Basic and acidic residues" evidence="1">
    <location>
        <begin position="10"/>
        <end position="26"/>
    </location>
</feature>
<accession>A0ABS5A471</accession>
<keyword evidence="3" id="KW-1185">Reference proteome</keyword>
<sequence>MSEANGADYGMDRNQDELQGRTRTARDYRAAAQRVAEMSDDELQVWYARAAGLYASLSLWRRRAHQGHTNPESFARRDDEAEAAAELFLAIEDLLDRELFERHGLGPDEKARRIYLTATVFR</sequence>
<dbReference type="Proteomes" id="UP000694460">
    <property type="component" value="Unassembled WGS sequence"/>
</dbReference>
<dbReference type="EMBL" id="JAGIOP010000003">
    <property type="protein sequence ID" value="MBP2456251.1"/>
    <property type="molecule type" value="Genomic_DNA"/>
</dbReference>
<gene>
    <name evidence="2" type="ORF">JOF57_006227</name>
</gene>
<feature type="region of interest" description="Disordered" evidence="1">
    <location>
        <begin position="1"/>
        <end position="26"/>
    </location>
</feature>
<reference evidence="2 3" key="1">
    <citation type="submission" date="2021-03" db="EMBL/GenBank/DDBJ databases">
        <title>Sequencing the genomes of 1000 actinobacteria strains.</title>
        <authorList>
            <person name="Klenk H.-P."/>
        </authorList>
    </citation>
    <scope>NUCLEOTIDE SEQUENCE [LARGE SCALE GENOMIC DNA]</scope>
    <source>
        <strain evidence="2 3">DSM 46713</strain>
    </source>
</reference>
<evidence type="ECO:0000313" key="2">
    <source>
        <dbReference type="EMBL" id="MBP2456251.1"/>
    </source>
</evidence>
<protein>
    <submittedName>
        <fullName evidence="2">Uncharacterized protein</fullName>
    </submittedName>
</protein>
<comment type="caution">
    <text evidence="2">The sequence shown here is derived from an EMBL/GenBank/DDBJ whole genome shotgun (WGS) entry which is preliminary data.</text>
</comment>
<evidence type="ECO:0000313" key="3">
    <source>
        <dbReference type="Proteomes" id="UP000694460"/>
    </source>
</evidence>